<keyword evidence="4" id="KW-1185">Reference proteome</keyword>
<evidence type="ECO:0000313" key="4">
    <source>
        <dbReference type="Proteomes" id="UP001224682"/>
    </source>
</evidence>
<organism evidence="3 4">
    <name type="scientific">Ancylobacter polymorphus</name>
    <dbReference type="NCBI Taxonomy" id="223390"/>
    <lineage>
        <taxon>Bacteria</taxon>
        <taxon>Pseudomonadati</taxon>
        <taxon>Pseudomonadota</taxon>
        <taxon>Alphaproteobacteria</taxon>
        <taxon>Hyphomicrobiales</taxon>
        <taxon>Xanthobacteraceae</taxon>
        <taxon>Ancylobacter</taxon>
    </lineage>
</organism>
<name>A0ABU0BCZ9_9HYPH</name>
<sequence>MNAWIGPAIVAAVISSLVTIIGWWLNHRHEQNREAARRQERIRDVQTALRAEIRSHRHRLRLFDEATRFDEVEHGPDNRRAEFTPFVPREVNSFVFEAIVKDIPILPTEVIDPVIVYYRQVQALAQFAEDLRGDRFATLEWSRKAAMHADYIAMGKYAGALADAAMDAIDATLARGVFSSSAEGRSVPKSGSAAAPGSGGDLKP</sequence>
<gene>
    <name evidence="3" type="ORF">J2S75_002741</name>
</gene>
<keyword evidence="2" id="KW-0812">Transmembrane</keyword>
<reference evidence="3 4" key="1">
    <citation type="submission" date="2023-07" db="EMBL/GenBank/DDBJ databases">
        <title>Genomic Encyclopedia of Type Strains, Phase IV (KMG-IV): sequencing the most valuable type-strain genomes for metagenomic binning, comparative biology and taxonomic classification.</title>
        <authorList>
            <person name="Goeker M."/>
        </authorList>
    </citation>
    <scope>NUCLEOTIDE SEQUENCE [LARGE SCALE GENOMIC DNA]</scope>
    <source>
        <strain evidence="3 4">DSM 2457</strain>
    </source>
</reference>
<evidence type="ECO:0000256" key="2">
    <source>
        <dbReference type="SAM" id="Phobius"/>
    </source>
</evidence>
<comment type="caution">
    <text evidence="3">The sequence shown here is derived from an EMBL/GenBank/DDBJ whole genome shotgun (WGS) entry which is preliminary data.</text>
</comment>
<evidence type="ECO:0008006" key="5">
    <source>
        <dbReference type="Google" id="ProtNLM"/>
    </source>
</evidence>
<proteinExistence type="predicted"/>
<accession>A0ABU0BCZ9</accession>
<evidence type="ECO:0000313" key="3">
    <source>
        <dbReference type="EMBL" id="MDQ0303707.1"/>
    </source>
</evidence>
<dbReference type="Proteomes" id="UP001224682">
    <property type="component" value="Unassembled WGS sequence"/>
</dbReference>
<evidence type="ECO:0000256" key="1">
    <source>
        <dbReference type="SAM" id="MobiDB-lite"/>
    </source>
</evidence>
<keyword evidence="2" id="KW-1133">Transmembrane helix</keyword>
<keyword evidence="2" id="KW-0472">Membrane</keyword>
<feature type="region of interest" description="Disordered" evidence="1">
    <location>
        <begin position="181"/>
        <end position="204"/>
    </location>
</feature>
<dbReference type="EMBL" id="JAUSUI010000005">
    <property type="protein sequence ID" value="MDQ0303707.1"/>
    <property type="molecule type" value="Genomic_DNA"/>
</dbReference>
<feature type="transmembrane region" description="Helical" evidence="2">
    <location>
        <begin position="6"/>
        <end position="25"/>
    </location>
</feature>
<protein>
    <recommendedName>
        <fullName evidence="5">Secreted protein</fullName>
    </recommendedName>
</protein>
<dbReference type="RefSeq" id="WP_378283901.1">
    <property type="nucleotide sequence ID" value="NZ_JBHUCS010000006.1"/>
</dbReference>